<dbReference type="GO" id="GO:0016020">
    <property type="term" value="C:membrane"/>
    <property type="evidence" value="ECO:0007669"/>
    <property type="project" value="UniProtKB-SubCell"/>
</dbReference>
<evidence type="ECO:0000313" key="11">
    <source>
        <dbReference type="Proteomes" id="UP000187203"/>
    </source>
</evidence>
<dbReference type="PANTHER" id="PTHR31376">
    <property type="entry name" value="OS09G0467300 PROTEIN-RELATED"/>
    <property type="match status" value="1"/>
</dbReference>
<comment type="similarity">
    <text evidence="2">Belongs to the purine permeases (TC 2.A.7.14) family.</text>
</comment>
<feature type="transmembrane region" description="Helical" evidence="9">
    <location>
        <begin position="91"/>
        <end position="111"/>
    </location>
</feature>
<dbReference type="STRING" id="93759.A0A1R3GZL3"/>
<feature type="transmembrane region" description="Helical" evidence="9">
    <location>
        <begin position="123"/>
        <end position="147"/>
    </location>
</feature>
<feature type="transmembrane region" description="Helical" evidence="9">
    <location>
        <begin position="154"/>
        <end position="174"/>
    </location>
</feature>
<feature type="transmembrane region" description="Helical" evidence="9">
    <location>
        <begin position="293"/>
        <end position="314"/>
    </location>
</feature>
<dbReference type="GO" id="GO:0005345">
    <property type="term" value="F:purine nucleobase transmembrane transporter activity"/>
    <property type="evidence" value="ECO:0007669"/>
    <property type="project" value="UniProtKB-ARBA"/>
</dbReference>
<dbReference type="InterPro" id="IPR002885">
    <property type="entry name" value="PPR_rpt"/>
</dbReference>
<evidence type="ECO:0000256" key="1">
    <source>
        <dbReference type="ARBA" id="ARBA00004141"/>
    </source>
</evidence>
<dbReference type="AlphaFoldDB" id="A0A1R3GZL3"/>
<keyword evidence="3" id="KW-0813">Transport</keyword>
<evidence type="ECO:0000256" key="3">
    <source>
        <dbReference type="ARBA" id="ARBA00022448"/>
    </source>
</evidence>
<keyword evidence="7 9" id="KW-0472">Membrane</keyword>
<name>A0A1R3GZL3_9ROSI</name>
<organism evidence="10 11">
    <name type="scientific">Corchorus olitorius</name>
    <dbReference type="NCBI Taxonomy" id="93759"/>
    <lineage>
        <taxon>Eukaryota</taxon>
        <taxon>Viridiplantae</taxon>
        <taxon>Streptophyta</taxon>
        <taxon>Embryophyta</taxon>
        <taxon>Tracheophyta</taxon>
        <taxon>Spermatophyta</taxon>
        <taxon>Magnoliopsida</taxon>
        <taxon>eudicotyledons</taxon>
        <taxon>Gunneridae</taxon>
        <taxon>Pentapetalae</taxon>
        <taxon>rosids</taxon>
        <taxon>malvids</taxon>
        <taxon>Malvales</taxon>
        <taxon>Malvaceae</taxon>
        <taxon>Grewioideae</taxon>
        <taxon>Apeibeae</taxon>
        <taxon>Corchorus</taxon>
    </lineage>
</organism>
<feature type="transmembrane region" description="Helical" evidence="9">
    <location>
        <begin position="228"/>
        <end position="245"/>
    </location>
</feature>
<dbReference type="Pfam" id="PF13812">
    <property type="entry name" value="PPR_3"/>
    <property type="match status" value="1"/>
</dbReference>
<proteinExistence type="inferred from homology"/>
<dbReference type="FunFam" id="1.25.40.10:FF:001248">
    <property type="entry name" value="Pentatricopeptide repeat-containing protein At5g09450, mitochondrial"/>
    <property type="match status" value="1"/>
</dbReference>
<dbReference type="GO" id="GO:0015211">
    <property type="term" value="F:purine nucleoside transmembrane transporter activity"/>
    <property type="evidence" value="ECO:0007669"/>
    <property type="project" value="InterPro"/>
</dbReference>
<keyword evidence="4 9" id="KW-0812">Transmembrane</keyword>
<sequence length="753" mass="85105">MDTSTSNYPMMPQKEEKMSKGLKRSLLLVNCTMLSLGNVGGPLIMRLYFLKGGKGVWTSSCLETAGWPFILLPLIFSYLNRRKKEGPGTKLFFIKLPMFLASVVLGLLTGLDDFLYAYGVARLPVSTSALIISTQLAFTAGFAFLLVKQKFTSFIINCIFLLTMGAVVLALHTSSDRPENESNRRYYLGFFMTLGASALYGFVLPAIELTYKKAKQTITYSLVMEMQMVMSFSATVFCAIGMIFNKEFQAIPKEANEYELGKSTFYVVLVFSAVLWQFFFMGAVGVIFSGSSLLSGIIIAALLPVTESLAVLFYHEKFQVEKAISLVLSLWGSLSYFYVENQGENISDKLKTKERAQSKSMASRYLFLSLKRRSCNYSLSRLLSTGAAGTQYVEEYPNNSETDDLKSRIFRLRLPKRSATTVIEKWVGEGNQVSISDLRQISKDLRKSQRFKHALEISEWMVTHEEYKLSDSDYAIRIDLMTKVFGIDAAERYFEELPPSAKTSETYTALLHSYAAAKFVDKAEELFERIKGSDLSFSALMYNEIMTLYMSVGQVEKVSYVVEELKRHKVEPDIFTYNLWISSCAAALNIDQVKRILDEMKCDSGCNDDWVRYINLINIYVTASRLANAESSSPVETEKGITQSEWITYDFLVMLYAGLGNKDKIDQIWKSLRMTKQKMTSRNYICILSSYLILGHSKDVGEVIDQWKKSTTTDFDISAFSRILSAFSDVGLTEKANDLNLLLIQRNCSPTNE</sequence>
<evidence type="ECO:0000256" key="6">
    <source>
        <dbReference type="ARBA" id="ARBA00022989"/>
    </source>
</evidence>
<dbReference type="NCBIfam" id="TIGR00756">
    <property type="entry name" value="PPR"/>
    <property type="match status" value="2"/>
</dbReference>
<dbReference type="SUPFAM" id="SSF103481">
    <property type="entry name" value="Multidrug resistance efflux transporter EmrE"/>
    <property type="match status" value="1"/>
</dbReference>
<dbReference type="InterPro" id="IPR030182">
    <property type="entry name" value="PUP_plant"/>
</dbReference>
<keyword evidence="6 9" id="KW-1133">Transmembrane helix</keyword>
<evidence type="ECO:0000313" key="10">
    <source>
        <dbReference type="EMBL" id="OMO63568.1"/>
    </source>
</evidence>
<dbReference type="Gene3D" id="1.25.40.10">
    <property type="entry name" value="Tetratricopeptide repeat domain"/>
    <property type="match status" value="1"/>
</dbReference>
<feature type="transmembrane region" description="Helical" evidence="9">
    <location>
        <begin position="55"/>
        <end position="79"/>
    </location>
</feature>
<accession>A0A1R3GZL3</accession>
<dbReference type="InterPro" id="IPR037185">
    <property type="entry name" value="EmrE-like"/>
</dbReference>
<evidence type="ECO:0000256" key="7">
    <source>
        <dbReference type="ARBA" id="ARBA00023136"/>
    </source>
</evidence>
<gene>
    <name evidence="10" type="ORF">COLO4_32349</name>
</gene>
<keyword evidence="5" id="KW-0677">Repeat</keyword>
<evidence type="ECO:0000256" key="8">
    <source>
        <dbReference type="PROSITE-ProRule" id="PRU00708"/>
    </source>
</evidence>
<evidence type="ECO:0000256" key="9">
    <source>
        <dbReference type="SAM" id="Phobius"/>
    </source>
</evidence>
<dbReference type="Proteomes" id="UP000187203">
    <property type="component" value="Unassembled WGS sequence"/>
</dbReference>
<feature type="transmembrane region" description="Helical" evidence="9">
    <location>
        <begin position="26"/>
        <end position="49"/>
    </location>
</feature>
<reference evidence="11" key="1">
    <citation type="submission" date="2013-09" db="EMBL/GenBank/DDBJ databases">
        <title>Corchorus olitorius genome sequencing.</title>
        <authorList>
            <person name="Alam M."/>
            <person name="Haque M.S."/>
            <person name="Islam M.S."/>
            <person name="Emdad E.M."/>
            <person name="Islam M.M."/>
            <person name="Ahmed B."/>
            <person name="Halim A."/>
            <person name="Hossen Q.M.M."/>
            <person name="Hossain M.Z."/>
            <person name="Ahmed R."/>
            <person name="Khan M.M."/>
            <person name="Islam R."/>
            <person name="Rashid M.M."/>
            <person name="Khan S.A."/>
            <person name="Rahman M.S."/>
            <person name="Alam M."/>
            <person name="Yahiya A.S."/>
            <person name="Khan M.S."/>
            <person name="Azam M.S."/>
            <person name="Haque T."/>
            <person name="Lashkar M.Z.H."/>
            <person name="Akhand A.I."/>
            <person name="Morshed G."/>
            <person name="Roy S."/>
            <person name="Uddin K.S."/>
            <person name="Rabeya T."/>
            <person name="Hossain A.S."/>
            <person name="Chowdhury A."/>
            <person name="Snigdha A.R."/>
            <person name="Mortoza M.S."/>
            <person name="Matin S.A."/>
            <person name="Hoque S.M.E."/>
            <person name="Islam M.K."/>
            <person name="Roy D.K."/>
            <person name="Haider R."/>
            <person name="Moosa M.M."/>
            <person name="Elias S.M."/>
            <person name="Hasan A.M."/>
            <person name="Jahan S."/>
            <person name="Shafiuddin M."/>
            <person name="Mahmood N."/>
            <person name="Shommy N.S."/>
        </authorList>
    </citation>
    <scope>NUCLEOTIDE SEQUENCE [LARGE SCALE GENOMIC DNA]</scope>
    <source>
        <strain evidence="11">cv. O-4</strain>
    </source>
</reference>
<evidence type="ECO:0000256" key="4">
    <source>
        <dbReference type="ARBA" id="ARBA00022692"/>
    </source>
</evidence>
<dbReference type="Pfam" id="PF16913">
    <property type="entry name" value="PUNUT"/>
    <property type="match status" value="1"/>
</dbReference>
<feature type="repeat" description="PPR" evidence="8">
    <location>
        <begin position="538"/>
        <end position="572"/>
    </location>
</feature>
<keyword evidence="11" id="KW-1185">Reference proteome</keyword>
<feature type="transmembrane region" description="Helical" evidence="9">
    <location>
        <begin position="186"/>
        <end position="207"/>
    </location>
</feature>
<feature type="transmembrane region" description="Helical" evidence="9">
    <location>
        <begin position="265"/>
        <end position="288"/>
    </location>
</feature>
<comment type="caution">
    <text evidence="10">The sequence shown here is derived from an EMBL/GenBank/DDBJ whole genome shotgun (WGS) entry which is preliminary data.</text>
</comment>
<dbReference type="InterPro" id="IPR011990">
    <property type="entry name" value="TPR-like_helical_dom_sf"/>
</dbReference>
<dbReference type="PANTHER" id="PTHR31376:SF105">
    <property type="entry name" value="PURINE PERMEASE-RELATED"/>
    <property type="match status" value="1"/>
</dbReference>
<feature type="repeat" description="PPR" evidence="8">
    <location>
        <begin position="503"/>
        <end position="537"/>
    </location>
</feature>
<evidence type="ECO:0000256" key="5">
    <source>
        <dbReference type="ARBA" id="ARBA00022737"/>
    </source>
</evidence>
<dbReference type="PROSITE" id="PS51375">
    <property type="entry name" value="PPR"/>
    <property type="match status" value="2"/>
</dbReference>
<dbReference type="OrthoDB" id="185373at2759"/>
<dbReference type="EMBL" id="AWUE01021101">
    <property type="protein sequence ID" value="OMO63568.1"/>
    <property type="molecule type" value="Genomic_DNA"/>
</dbReference>
<comment type="subcellular location">
    <subcellularLocation>
        <location evidence="1">Membrane</location>
        <topology evidence="1">Multi-pass membrane protein</topology>
    </subcellularLocation>
</comment>
<protein>
    <submittedName>
        <fullName evidence="10">Drug/metabolite transporter</fullName>
    </submittedName>
</protein>
<evidence type="ECO:0000256" key="2">
    <source>
        <dbReference type="ARBA" id="ARBA00006213"/>
    </source>
</evidence>